<proteinExistence type="predicted"/>
<keyword evidence="1" id="KW-1133">Transmembrane helix</keyword>
<dbReference type="PANTHER" id="PTHR35041">
    <property type="entry name" value="MEDIATOR OF RNA POLYMERASE II TRANSCRIPTION SUBUNIT 1"/>
    <property type="match status" value="1"/>
</dbReference>
<sequence>MFARPRFQAVVWAAQTGEQTGTRRTGLGPAENYLYDCTRSRPAVRYHYRTRILVSVYGILIFLGFLGIMAGTIAIRRNGGVSRGTGFSSIVEATRGPTLDRMDWGAGKEYGPVKIGYGLLKTRDGDLKRPDGEILGNDVNAMPPRSRFGFGFEGDVDQLKPG</sequence>
<dbReference type="eggNOG" id="ENOG502RX75">
    <property type="taxonomic scope" value="Eukaryota"/>
</dbReference>
<dbReference type="STRING" id="1237896.T0KZN3"/>
<organism evidence="2 3">
    <name type="scientific">Colletotrichum gloeosporioides (strain Cg-14)</name>
    <name type="common">Anthracnose fungus</name>
    <name type="synonym">Glomerella cingulata</name>
    <dbReference type="NCBI Taxonomy" id="1237896"/>
    <lineage>
        <taxon>Eukaryota</taxon>
        <taxon>Fungi</taxon>
        <taxon>Dikarya</taxon>
        <taxon>Ascomycota</taxon>
        <taxon>Pezizomycotina</taxon>
        <taxon>Sordariomycetes</taxon>
        <taxon>Hypocreomycetidae</taxon>
        <taxon>Glomerellales</taxon>
        <taxon>Glomerellaceae</taxon>
        <taxon>Colletotrichum</taxon>
        <taxon>Colletotrichum gloeosporioides species complex</taxon>
    </lineage>
</organism>
<keyword evidence="1" id="KW-0472">Membrane</keyword>
<reference evidence="3" key="1">
    <citation type="journal article" date="2013" name="Mol. Plant Microbe Interact.">
        <title>Global aspects of pacC regulation of pathogenicity genes in Colletotrichum gloeosporioides as revealed by transcriptome analysis.</title>
        <authorList>
            <person name="Alkan N."/>
            <person name="Meng X."/>
            <person name="Friedlander G."/>
            <person name="Reuveni E."/>
            <person name="Sukno S."/>
            <person name="Sherman A."/>
            <person name="Thon M."/>
            <person name="Fluhr R."/>
            <person name="Prusky D."/>
        </authorList>
    </citation>
    <scope>NUCLEOTIDE SEQUENCE [LARGE SCALE GENOMIC DNA]</scope>
    <source>
        <strain evidence="3">Cg-14</strain>
    </source>
</reference>
<dbReference type="PANTHER" id="PTHR35041:SF3">
    <property type="entry name" value="FORMYLMETHIONINE DEFORMYLASE-LIKE PROTEIN"/>
    <property type="match status" value="1"/>
</dbReference>
<dbReference type="HOGENOM" id="CLU_1635247_0_0_1"/>
<protein>
    <submittedName>
        <fullName evidence="2">Uncharacterized protein</fullName>
    </submittedName>
</protein>
<evidence type="ECO:0000313" key="2">
    <source>
        <dbReference type="EMBL" id="EQB57993.1"/>
    </source>
</evidence>
<dbReference type="EMBL" id="AMYD01000381">
    <property type="protein sequence ID" value="EQB57993.1"/>
    <property type="molecule type" value="Genomic_DNA"/>
</dbReference>
<comment type="caution">
    <text evidence="2">The sequence shown here is derived from an EMBL/GenBank/DDBJ whole genome shotgun (WGS) entry which is preliminary data.</text>
</comment>
<name>T0KZN3_COLGC</name>
<accession>T0KZN3</accession>
<feature type="transmembrane region" description="Helical" evidence="1">
    <location>
        <begin position="52"/>
        <end position="75"/>
    </location>
</feature>
<dbReference type="Proteomes" id="UP000015530">
    <property type="component" value="Unassembled WGS sequence"/>
</dbReference>
<evidence type="ECO:0000313" key="3">
    <source>
        <dbReference type="Proteomes" id="UP000015530"/>
    </source>
</evidence>
<gene>
    <name evidence="2" type="ORF">CGLO_01817</name>
</gene>
<evidence type="ECO:0000256" key="1">
    <source>
        <dbReference type="SAM" id="Phobius"/>
    </source>
</evidence>
<dbReference type="AlphaFoldDB" id="T0KZN3"/>
<keyword evidence="1" id="KW-0812">Transmembrane</keyword>
<dbReference type="OrthoDB" id="5340195at2759"/>